<feature type="compositionally biased region" description="Basic residues" evidence="7">
    <location>
        <begin position="203"/>
        <end position="213"/>
    </location>
</feature>
<feature type="region of interest" description="Disordered" evidence="7">
    <location>
        <begin position="579"/>
        <end position="611"/>
    </location>
</feature>
<organism evidence="9 10">
    <name type="scientific">Lachancea lanzarotensis</name>
    <dbReference type="NCBI Taxonomy" id="1245769"/>
    <lineage>
        <taxon>Eukaryota</taxon>
        <taxon>Fungi</taxon>
        <taxon>Dikarya</taxon>
        <taxon>Ascomycota</taxon>
        <taxon>Saccharomycotina</taxon>
        <taxon>Saccharomycetes</taxon>
        <taxon>Saccharomycetales</taxon>
        <taxon>Saccharomycetaceae</taxon>
        <taxon>Lachancea</taxon>
    </lineage>
</organism>
<dbReference type="GO" id="GO:0005634">
    <property type="term" value="C:nucleus"/>
    <property type="evidence" value="ECO:0007669"/>
    <property type="project" value="UniProtKB-SubCell"/>
</dbReference>
<keyword evidence="2" id="KW-0805">Transcription regulation</keyword>
<feature type="compositionally biased region" description="Polar residues" evidence="7">
    <location>
        <begin position="581"/>
        <end position="590"/>
    </location>
</feature>
<dbReference type="SMART" id="SM00432">
    <property type="entry name" value="MADS"/>
    <property type="match status" value="1"/>
</dbReference>
<evidence type="ECO:0000256" key="7">
    <source>
        <dbReference type="SAM" id="MobiDB-lite"/>
    </source>
</evidence>
<evidence type="ECO:0000256" key="6">
    <source>
        <dbReference type="ARBA" id="ARBA00025805"/>
    </source>
</evidence>
<dbReference type="GO" id="GO:0000978">
    <property type="term" value="F:RNA polymerase II cis-regulatory region sequence-specific DNA binding"/>
    <property type="evidence" value="ECO:0007669"/>
    <property type="project" value="TreeGrafter"/>
</dbReference>
<evidence type="ECO:0000256" key="2">
    <source>
        <dbReference type="ARBA" id="ARBA00023015"/>
    </source>
</evidence>
<evidence type="ECO:0000259" key="8">
    <source>
        <dbReference type="PROSITE" id="PS50066"/>
    </source>
</evidence>
<dbReference type="Proteomes" id="UP000054304">
    <property type="component" value="Unassembled WGS sequence"/>
</dbReference>
<reference evidence="9 10" key="1">
    <citation type="submission" date="2014-12" db="EMBL/GenBank/DDBJ databases">
        <authorList>
            <person name="Neuveglise Cecile"/>
        </authorList>
    </citation>
    <scope>NUCLEOTIDE SEQUENCE [LARGE SCALE GENOMIC DNA]</scope>
    <source>
        <strain evidence="9 10">CBS 12615</strain>
    </source>
</reference>
<dbReference type="PROSITE" id="PS00350">
    <property type="entry name" value="MADS_BOX_1"/>
    <property type="match status" value="1"/>
</dbReference>
<comment type="subcellular location">
    <subcellularLocation>
        <location evidence="1">Nucleus</location>
    </subcellularLocation>
</comment>
<accession>A0A0C7N8Y1</accession>
<dbReference type="InterPro" id="IPR033896">
    <property type="entry name" value="MEF2-like_N"/>
</dbReference>
<dbReference type="GO" id="GO:0046983">
    <property type="term" value="F:protein dimerization activity"/>
    <property type="evidence" value="ECO:0007669"/>
    <property type="project" value="InterPro"/>
</dbReference>
<dbReference type="STRING" id="1245769.A0A0C7N8Y1"/>
<dbReference type="CDD" id="cd00265">
    <property type="entry name" value="MADS_MEF2_like"/>
    <property type="match status" value="1"/>
</dbReference>
<keyword evidence="5" id="KW-0539">Nucleus</keyword>
<dbReference type="PANTHER" id="PTHR11945:SF534">
    <property type="entry name" value="MYOCYTE-SPECIFIC ENHANCER FACTOR 2"/>
    <property type="match status" value="1"/>
</dbReference>
<evidence type="ECO:0000256" key="3">
    <source>
        <dbReference type="ARBA" id="ARBA00023125"/>
    </source>
</evidence>
<dbReference type="InterPro" id="IPR002100">
    <property type="entry name" value="TF_MADSbox"/>
</dbReference>
<evidence type="ECO:0000313" key="10">
    <source>
        <dbReference type="Proteomes" id="UP000054304"/>
    </source>
</evidence>
<evidence type="ECO:0000256" key="1">
    <source>
        <dbReference type="ARBA" id="ARBA00004123"/>
    </source>
</evidence>
<feature type="compositionally biased region" description="Polar residues" evidence="7">
    <location>
        <begin position="420"/>
        <end position="432"/>
    </location>
</feature>
<evidence type="ECO:0000256" key="5">
    <source>
        <dbReference type="ARBA" id="ARBA00023242"/>
    </source>
</evidence>
<proteinExistence type="inferred from homology"/>
<feature type="region of interest" description="Disordered" evidence="7">
    <location>
        <begin position="137"/>
        <end position="232"/>
    </location>
</feature>
<dbReference type="PRINTS" id="PR00404">
    <property type="entry name" value="MADSDOMAIN"/>
</dbReference>
<keyword evidence="4" id="KW-0804">Transcription</keyword>
<dbReference type="PROSITE" id="PS50066">
    <property type="entry name" value="MADS_BOX_2"/>
    <property type="match status" value="1"/>
</dbReference>
<feature type="compositionally biased region" description="Acidic residues" evidence="7">
    <location>
        <begin position="152"/>
        <end position="178"/>
    </location>
</feature>
<dbReference type="Pfam" id="PF00319">
    <property type="entry name" value="SRF-TF"/>
    <property type="match status" value="1"/>
</dbReference>
<dbReference type="GO" id="GO:0000981">
    <property type="term" value="F:DNA-binding transcription factor activity, RNA polymerase II-specific"/>
    <property type="evidence" value="ECO:0007669"/>
    <property type="project" value="TreeGrafter"/>
</dbReference>
<gene>
    <name evidence="9" type="ORF">LALA0_S04e02938g</name>
</gene>
<dbReference type="Gene3D" id="3.40.1810.10">
    <property type="entry name" value="Transcription factor, MADS-box"/>
    <property type="match status" value="1"/>
</dbReference>
<protein>
    <submittedName>
        <fullName evidence="9">LALA0S04e02938g1_1</fullName>
    </submittedName>
</protein>
<dbReference type="GO" id="GO:0008301">
    <property type="term" value="F:DNA binding, bending"/>
    <property type="evidence" value="ECO:0007669"/>
    <property type="project" value="UniProtKB-ARBA"/>
</dbReference>
<feature type="region of interest" description="Disordered" evidence="7">
    <location>
        <begin position="328"/>
        <end position="443"/>
    </location>
</feature>
<feature type="compositionally biased region" description="Low complexity" evidence="7">
    <location>
        <begin position="592"/>
        <end position="609"/>
    </location>
</feature>
<dbReference type="FunFam" id="3.40.1810.10:FF:000013">
    <property type="entry name" value="Transcription factor, MADS-box"/>
    <property type="match status" value="1"/>
</dbReference>
<dbReference type="InterPro" id="IPR036879">
    <property type="entry name" value="TF_MADSbox_sf"/>
</dbReference>
<comment type="similarity">
    <text evidence="6">Belongs to the MEF2 family.</text>
</comment>
<name>A0A0C7N8Y1_9SACH</name>
<dbReference type="GO" id="GO:0033554">
    <property type="term" value="P:cellular response to stress"/>
    <property type="evidence" value="ECO:0007669"/>
    <property type="project" value="UniProtKB-ARBA"/>
</dbReference>
<feature type="compositionally biased region" description="Low complexity" evidence="7">
    <location>
        <begin position="222"/>
        <end position="232"/>
    </location>
</feature>
<dbReference type="AlphaFoldDB" id="A0A0C7N8Y1"/>
<sequence>MGRRKIAIEPIVDERNRTVTFIKRKAGLFKKAHELAVLCQVDIAVIILGSNNTFYEFSSVDTDDLIDHYQNPKLQHDAKDPSNYGNFRKKERVVIRDRTKRRFDRVAPNININANASCLDNQAVANNSAVDTGEILNRGRSQSQNDNSDHLAEDDDDDDDEDDAADKSDDDDDDENDEHDNNNNNPENNSGSVAVAIDERAARKNNRKRRKKSVPPSFSKIPPSNSSLNPPFNSLQQQVQRQFHNLYAVASNPEAASSSTFAQFGTQPNSSFSRSSIPGAYAGLPQTIGPAFNSAGRTAIGGTNYASANSKTAGLHSTPSNMDIAGESIQTASRKSSQASTQAFQTETKPSRSQTRSTPQSIPSNSGTSSRPTLRVQIPSSSGTAIKSEPSSAASPGRSSANGTSQFARGNAGHIELPRPTQSRTGTPQSAHIHTLSPGLERSDKIHNFMPSSGAIGTSGSGNPANGFLFNGLPSALNASPSIQQYFATPVQPNAAGTSTNAAGQAIPTVSHPHGYLMQKHIQMAQQEQQQRVQNAPTSDAGLGSLGGSLPSKFANDLMVASPGMSMSMFQDWGYARAGNGNHSSTTQAGDPNPSATSNNVANNNSGSGLTPYINVNHTPLLTKYFTFGDPSDDKNKRS</sequence>
<keyword evidence="3" id="KW-0238">DNA-binding</keyword>
<feature type="compositionally biased region" description="Polar residues" evidence="7">
    <location>
        <begin position="328"/>
        <end position="385"/>
    </location>
</feature>
<evidence type="ECO:0000256" key="4">
    <source>
        <dbReference type="ARBA" id="ARBA00023163"/>
    </source>
</evidence>
<keyword evidence="10" id="KW-1185">Reference proteome</keyword>
<feature type="domain" description="MADS-box" evidence="8">
    <location>
        <begin position="1"/>
        <end position="61"/>
    </location>
</feature>
<dbReference type="SUPFAM" id="SSF55455">
    <property type="entry name" value="SRF-like"/>
    <property type="match status" value="1"/>
</dbReference>
<dbReference type="GO" id="GO:0045944">
    <property type="term" value="P:positive regulation of transcription by RNA polymerase II"/>
    <property type="evidence" value="ECO:0007669"/>
    <property type="project" value="InterPro"/>
</dbReference>
<dbReference type="OrthoDB" id="1898716at2759"/>
<evidence type="ECO:0000313" key="9">
    <source>
        <dbReference type="EMBL" id="CEP61887.1"/>
    </source>
</evidence>
<dbReference type="GeneID" id="34685330"/>
<feature type="compositionally biased region" description="Low complexity" evidence="7">
    <location>
        <begin position="388"/>
        <end position="401"/>
    </location>
</feature>
<dbReference type="HOGENOM" id="CLU_022725_0_0_1"/>
<feature type="region of interest" description="Disordered" evidence="7">
    <location>
        <begin position="526"/>
        <end position="547"/>
    </location>
</feature>
<dbReference type="RefSeq" id="XP_022628119.1">
    <property type="nucleotide sequence ID" value="XM_022772678.1"/>
</dbReference>
<dbReference type="EMBL" id="LN736363">
    <property type="protein sequence ID" value="CEP61887.1"/>
    <property type="molecule type" value="Genomic_DNA"/>
</dbReference>
<dbReference type="PANTHER" id="PTHR11945">
    <property type="entry name" value="MADS BOX PROTEIN"/>
    <property type="match status" value="1"/>
</dbReference>